<dbReference type="PANTHER" id="PTHR12810">
    <property type="entry name" value="MITOCHONDRIAL 28S RIBOSOMAL PROTEIN S29"/>
    <property type="match status" value="1"/>
</dbReference>
<evidence type="ECO:0000256" key="1">
    <source>
        <dbReference type="ARBA" id="ARBA00004173"/>
    </source>
</evidence>
<sequence length="414" mass="47792">MEATMFRRVCSPAFYSRSHSVLRCFLNEKFTLNKACVFHPSLRASSSATQSQPADVRQVFRTSVDDPRQHTLDHEGLYYRISEVEANSLFNECIQPHQLRLMKTFNETCVMVRKPSLELEDYIRNINFKHPVHRFVLYGLQGAGKSAVMNHTMHACYRDNWIIVHVPWAGRWVRGWHKEVTESTYKAGRYDLPTDGAAWLNHFQIQNQGRLKDLKTTSEYTWTKREKADIGTPLEEIINFGLTRVKFSTDCIGVILKELRHQAQNNGLKIFVGINAVNAFYVEWDNRSALLTPEKRKLHPSEFSVIHNFKKMLSPTWTNGVVVCTVDQETNTELVAKNYTPFYLLGQQGFAALDPFVPILVPEYSEKEALSTINYFIDRNWIQNEFGKTEEGKKEIMFVSNKNAFSLTKLCCGL</sequence>
<dbReference type="InterPro" id="IPR008092">
    <property type="entry name" value="Ribosomal_mS29_met"/>
</dbReference>
<evidence type="ECO:0000256" key="2">
    <source>
        <dbReference type="ARBA" id="ARBA00009863"/>
    </source>
</evidence>
<accession>A0A0B6Z623</accession>
<dbReference type="PANTHER" id="PTHR12810:SF0">
    <property type="entry name" value="SMALL RIBOSOMAL SUBUNIT PROTEIN MS29"/>
    <property type="match status" value="1"/>
</dbReference>
<evidence type="ECO:0000256" key="7">
    <source>
        <dbReference type="ARBA" id="ARBA00035140"/>
    </source>
</evidence>
<keyword evidence="5" id="KW-0496">Mitochondrion</keyword>
<dbReference type="AlphaFoldDB" id="A0A0B6Z623"/>
<organism evidence="8">
    <name type="scientific">Arion vulgaris</name>
    <dbReference type="NCBI Taxonomy" id="1028688"/>
    <lineage>
        <taxon>Eukaryota</taxon>
        <taxon>Metazoa</taxon>
        <taxon>Spiralia</taxon>
        <taxon>Lophotrochozoa</taxon>
        <taxon>Mollusca</taxon>
        <taxon>Gastropoda</taxon>
        <taxon>Heterobranchia</taxon>
        <taxon>Euthyneura</taxon>
        <taxon>Panpulmonata</taxon>
        <taxon>Eupulmonata</taxon>
        <taxon>Stylommatophora</taxon>
        <taxon>Helicina</taxon>
        <taxon>Arionoidea</taxon>
        <taxon>Arionidae</taxon>
        <taxon>Arion</taxon>
    </lineage>
</organism>
<evidence type="ECO:0000256" key="5">
    <source>
        <dbReference type="ARBA" id="ARBA00023128"/>
    </source>
</evidence>
<protein>
    <recommendedName>
        <fullName evidence="7">Small ribosomal subunit protein mS29</fullName>
    </recommendedName>
</protein>
<keyword evidence="6" id="KW-0687">Ribonucleoprotein</keyword>
<evidence type="ECO:0000313" key="8">
    <source>
        <dbReference type="EMBL" id="CEK63170.1"/>
    </source>
</evidence>
<dbReference type="GO" id="GO:0006915">
    <property type="term" value="P:apoptotic process"/>
    <property type="evidence" value="ECO:0007669"/>
    <property type="project" value="InterPro"/>
</dbReference>
<dbReference type="PRINTS" id="PR01716">
    <property type="entry name" value="DEATHASSOCP3"/>
</dbReference>
<evidence type="ECO:0000256" key="3">
    <source>
        <dbReference type="ARBA" id="ARBA00022946"/>
    </source>
</evidence>
<comment type="similarity">
    <text evidence="2">Belongs to the mitochondrion-specific ribosomal protein mS29 family.</text>
</comment>
<proteinExistence type="inferred from homology"/>
<gene>
    <name evidence="8" type="primary">ORF47422</name>
</gene>
<name>A0A0B6Z623_9EUPU</name>
<keyword evidence="4" id="KW-0689">Ribosomal protein</keyword>
<keyword evidence="3" id="KW-0809">Transit peptide</keyword>
<dbReference type="Pfam" id="PF10236">
    <property type="entry name" value="DAP3"/>
    <property type="match status" value="1"/>
</dbReference>
<comment type="subcellular location">
    <subcellularLocation>
        <location evidence="1">Mitochondrion</location>
    </subcellularLocation>
</comment>
<dbReference type="InterPro" id="IPR019368">
    <property type="entry name" value="Ribosomal_mS29"/>
</dbReference>
<dbReference type="EMBL" id="HACG01016305">
    <property type="protein sequence ID" value="CEK63170.1"/>
    <property type="molecule type" value="Transcribed_RNA"/>
</dbReference>
<reference evidence="8" key="1">
    <citation type="submission" date="2014-12" db="EMBL/GenBank/DDBJ databases">
        <title>Insight into the proteome of Arion vulgaris.</title>
        <authorList>
            <person name="Aradska J."/>
            <person name="Bulat T."/>
            <person name="Smidak R."/>
            <person name="Sarate P."/>
            <person name="Gangsoo J."/>
            <person name="Sialana F."/>
            <person name="Bilban M."/>
            <person name="Lubec G."/>
        </authorList>
    </citation>
    <scope>NUCLEOTIDE SEQUENCE</scope>
    <source>
        <tissue evidence="8">Skin</tissue>
    </source>
</reference>
<evidence type="ECO:0000256" key="6">
    <source>
        <dbReference type="ARBA" id="ARBA00023274"/>
    </source>
</evidence>
<evidence type="ECO:0000256" key="4">
    <source>
        <dbReference type="ARBA" id="ARBA00022980"/>
    </source>
</evidence>
<dbReference type="GO" id="GO:0005763">
    <property type="term" value="C:mitochondrial small ribosomal subunit"/>
    <property type="evidence" value="ECO:0007669"/>
    <property type="project" value="TreeGrafter"/>
</dbReference>
<dbReference type="GO" id="GO:0003735">
    <property type="term" value="F:structural constituent of ribosome"/>
    <property type="evidence" value="ECO:0007669"/>
    <property type="project" value="TreeGrafter"/>
</dbReference>